<evidence type="ECO:0000313" key="2">
    <source>
        <dbReference type="Proteomes" id="UP001342314"/>
    </source>
</evidence>
<protein>
    <submittedName>
        <fullName evidence="1">Uncharacterized protein</fullName>
    </submittedName>
</protein>
<dbReference type="EMBL" id="BQKY01000006">
    <property type="protein sequence ID" value="GJN90156.1"/>
    <property type="molecule type" value="Genomic_DNA"/>
</dbReference>
<dbReference type="Proteomes" id="UP001342314">
    <property type="component" value="Unassembled WGS sequence"/>
</dbReference>
<dbReference type="AlphaFoldDB" id="A0AAV5GCF4"/>
<dbReference type="Pfam" id="PF11927">
    <property type="entry name" value="HODM_asu-like"/>
    <property type="match status" value="1"/>
</dbReference>
<sequence length="400" mass="45798">MLQLLDMSAAPTLLVALSVVSLALVALEPRLRLLARLFPSQHAGTANKVSEKPIKPTTLPDPDPLLDFDLATAKTRDHLYVNKTLRWPYFQTMAHQPMQINNWIEVDSNYEREMAYKARVVRDHPDNTILSLAENDAGCGELLQTLVDYLPKRYPTMFEKLAGDGIRNKVLGEDHPNCDKLTGTDALHVVSRLVQDDFLMGREREDGHVYFVGGVVAIPGFYDFSAKVGKSMREVHEHVPQFNEKILVSVERTLKRFKPEEPFERSSWEIVDDLNSHQHRIATLQGEETLAEDLHPKDYIFRIDHQTFRKLPKTNAIIFGVHPILRRLETFADLPLIPALLATVHEQGDEQLMKYKLNFRYQDKMLPYLKELTQSQIDRGLIKGDENVADFRALLEKVKA</sequence>
<dbReference type="InterPro" id="IPR021848">
    <property type="entry name" value="HODM_asu-like"/>
</dbReference>
<gene>
    <name evidence="1" type="ORF">Rhopal_003155-T1</name>
</gene>
<comment type="caution">
    <text evidence="1">The sequence shown here is derived from an EMBL/GenBank/DDBJ whole genome shotgun (WGS) entry which is preliminary data.</text>
</comment>
<evidence type="ECO:0000313" key="1">
    <source>
        <dbReference type="EMBL" id="GJN90156.1"/>
    </source>
</evidence>
<organism evidence="1 2">
    <name type="scientific">Rhodotorula paludigena</name>
    <dbReference type="NCBI Taxonomy" id="86838"/>
    <lineage>
        <taxon>Eukaryota</taxon>
        <taxon>Fungi</taxon>
        <taxon>Dikarya</taxon>
        <taxon>Basidiomycota</taxon>
        <taxon>Pucciniomycotina</taxon>
        <taxon>Microbotryomycetes</taxon>
        <taxon>Sporidiobolales</taxon>
        <taxon>Sporidiobolaceae</taxon>
        <taxon>Rhodotorula</taxon>
    </lineage>
</organism>
<accession>A0AAV5GCF4</accession>
<keyword evidence="2" id="KW-1185">Reference proteome</keyword>
<reference evidence="1 2" key="1">
    <citation type="submission" date="2021-12" db="EMBL/GenBank/DDBJ databases">
        <title>High titer production of polyol ester of fatty acids by Rhodotorula paludigena BS15 towards product separation-free biomass refinery.</title>
        <authorList>
            <person name="Mano J."/>
            <person name="Ono H."/>
            <person name="Tanaka T."/>
            <person name="Naito K."/>
            <person name="Sushida H."/>
            <person name="Ike M."/>
            <person name="Tokuyasu K."/>
            <person name="Kitaoka M."/>
        </authorList>
    </citation>
    <scope>NUCLEOTIDE SEQUENCE [LARGE SCALE GENOMIC DNA]</scope>
    <source>
        <strain evidence="1 2">BS15</strain>
    </source>
</reference>
<proteinExistence type="predicted"/>
<name>A0AAV5GCF4_9BASI</name>